<evidence type="ECO:0000313" key="3">
    <source>
        <dbReference type="EMBL" id="QKJ85200.1"/>
    </source>
</evidence>
<keyword evidence="2" id="KW-0732">Signal</keyword>
<protein>
    <submittedName>
        <fullName evidence="3">Uncharacterized protein</fullName>
    </submittedName>
</protein>
<evidence type="ECO:0000313" key="4">
    <source>
        <dbReference type="Proteomes" id="UP000505325"/>
    </source>
</evidence>
<proteinExistence type="predicted"/>
<evidence type="ECO:0000256" key="2">
    <source>
        <dbReference type="SAM" id="SignalP"/>
    </source>
</evidence>
<feature type="region of interest" description="Disordered" evidence="1">
    <location>
        <begin position="30"/>
        <end position="120"/>
    </location>
</feature>
<feature type="signal peptide" evidence="2">
    <location>
        <begin position="1"/>
        <end position="19"/>
    </location>
</feature>
<name>A0A6M8UC23_9GAMM</name>
<feature type="compositionally biased region" description="Basic and acidic residues" evidence="1">
    <location>
        <begin position="40"/>
        <end position="65"/>
    </location>
</feature>
<keyword evidence="4" id="KW-1185">Reference proteome</keyword>
<dbReference type="Gene3D" id="1.10.287.700">
    <property type="entry name" value="Helix hairpin bin"/>
    <property type="match status" value="1"/>
</dbReference>
<accession>A0A6M8UC23</accession>
<dbReference type="KEGG" id="pmak:PMPD1_0217"/>
<dbReference type="RefSeq" id="WP_173632318.1">
    <property type="nucleotide sequence ID" value="NZ_CP054212.1"/>
</dbReference>
<feature type="compositionally biased region" description="Basic and acidic residues" evidence="1">
    <location>
        <begin position="72"/>
        <end position="108"/>
    </location>
</feature>
<dbReference type="AlphaFoldDB" id="A0A6M8UC23"/>
<gene>
    <name evidence="3" type="ORF">PMPD1_0217</name>
</gene>
<organism evidence="3 4">
    <name type="scientific">Paramixta manurensis</name>
    <dbReference type="NCBI Taxonomy" id="2740817"/>
    <lineage>
        <taxon>Bacteria</taxon>
        <taxon>Pseudomonadati</taxon>
        <taxon>Pseudomonadota</taxon>
        <taxon>Gammaproteobacteria</taxon>
        <taxon>Enterobacterales</taxon>
        <taxon>Erwiniaceae</taxon>
        <taxon>Paramixta</taxon>
    </lineage>
</organism>
<evidence type="ECO:0000256" key="1">
    <source>
        <dbReference type="SAM" id="MobiDB-lite"/>
    </source>
</evidence>
<feature type="chain" id="PRO_5026827922" evidence="2">
    <location>
        <begin position="20"/>
        <end position="120"/>
    </location>
</feature>
<dbReference type="Proteomes" id="UP000505325">
    <property type="component" value="Chromosome"/>
</dbReference>
<dbReference type="EMBL" id="CP054212">
    <property type="protein sequence ID" value="QKJ85200.1"/>
    <property type="molecule type" value="Genomic_DNA"/>
</dbReference>
<reference evidence="3 4" key="1">
    <citation type="submission" date="2020-06" db="EMBL/GenBank/DDBJ databases">
        <title>Genome sequence of Paramixta manurensis strain PD-1.</title>
        <authorList>
            <person name="Lee C.W."/>
            <person name="Kim J."/>
        </authorList>
    </citation>
    <scope>NUCLEOTIDE SEQUENCE [LARGE SCALE GENOMIC DNA]</scope>
    <source>
        <strain evidence="3 4">PD-1</strain>
    </source>
</reference>
<sequence>MKKTVIALSLMFVASGALADDVIPHATNKTVEGAQSGADTAKEKLHKTENRISEQKSHAQHKMKDGGASTSDKVKESSQKGWNRTKEGSEKAWDSTKEGSKKAWDSTKEGASSLKKKVTE</sequence>